<name>A0A5C5BQN0_EGGLN</name>
<dbReference type="RefSeq" id="WP_139912960.1">
    <property type="nucleotide sequence ID" value="NZ_VEVP01000036.1"/>
</dbReference>
<sequence>MEISEASSGHLPGGSCSADERTAVEAWNARWERTCHDSYDGREFGCSECGAVAHLLIRDEAGEWQLTTPKRCPECGAKAVEE</sequence>
<evidence type="ECO:0000313" key="2">
    <source>
        <dbReference type="Proteomes" id="UP000312594"/>
    </source>
</evidence>
<dbReference type="EMBL" id="VEVP01000036">
    <property type="protein sequence ID" value="TNU89019.1"/>
    <property type="molecule type" value="Genomic_DNA"/>
</dbReference>
<organism evidence="1 2">
    <name type="scientific">Eggerthella lenta</name>
    <name type="common">Eubacterium lentum</name>
    <dbReference type="NCBI Taxonomy" id="84112"/>
    <lineage>
        <taxon>Bacteria</taxon>
        <taxon>Bacillati</taxon>
        <taxon>Actinomycetota</taxon>
        <taxon>Coriobacteriia</taxon>
        <taxon>Eggerthellales</taxon>
        <taxon>Eggerthellaceae</taxon>
        <taxon>Eggerthella</taxon>
    </lineage>
</organism>
<dbReference type="AlphaFoldDB" id="A0A5C5BQN0"/>
<dbReference type="Proteomes" id="UP000312594">
    <property type="component" value="Unassembled WGS sequence"/>
</dbReference>
<protein>
    <submittedName>
        <fullName evidence="1">Uncharacterized protein</fullName>
    </submittedName>
</protein>
<comment type="caution">
    <text evidence="1">The sequence shown here is derived from an EMBL/GenBank/DDBJ whole genome shotgun (WGS) entry which is preliminary data.</text>
</comment>
<proteinExistence type="predicted"/>
<accession>A0A5C5BQN0</accession>
<gene>
    <name evidence="1" type="ORF">FIC87_12530</name>
</gene>
<reference evidence="1 2" key="1">
    <citation type="journal article" date="2005" name="Appl. Environ. Microbiol.">
        <title>Intestinal bacterial communities that produce active estrogen-like compounds enterodiol and enterolactone in humans.</title>
        <authorList>
            <person name="Clavel T."/>
            <person name="Henderson G."/>
            <person name="Alpert C.A."/>
            <person name="Philippe C."/>
            <person name="Rigottier-Gois L."/>
            <person name="Dore J."/>
            <person name="Blaut M."/>
        </authorList>
    </citation>
    <scope>NUCLEOTIDE SEQUENCE [LARGE SCALE GENOMIC DNA]</scope>
    <source>
        <strain evidence="1 2">SECO-MT75m2</strain>
    </source>
</reference>
<evidence type="ECO:0000313" key="1">
    <source>
        <dbReference type="EMBL" id="TNU89019.1"/>
    </source>
</evidence>